<evidence type="ECO:0000259" key="7">
    <source>
        <dbReference type="PROSITE" id="PS50850"/>
    </source>
</evidence>
<feature type="transmembrane region" description="Helical" evidence="6">
    <location>
        <begin position="436"/>
        <end position="456"/>
    </location>
</feature>
<feature type="transmembrane region" description="Helical" evidence="6">
    <location>
        <begin position="199"/>
        <end position="219"/>
    </location>
</feature>
<organism evidence="8 9">
    <name type="scientific">Microbulbifer okhotskensis</name>
    <dbReference type="NCBI Taxonomy" id="2926617"/>
    <lineage>
        <taxon>Bacteria</taxon>
        <taxon>Pseudomonadati</taxon>
        <taxon>Pseudomonadota</taxon>
        <taxon>Gammaproteobacteria</taxon>
        <taxon>Cellvibrionales</taxon>
        <taxon>Microbulbiferaceae</taxon>
        <taxon>Microbulbifer</taxon>
    </lineage>
</organism>
<dbReference type="Gene3D" id="1.20.1250.20">
    <property type="entry name" value="MFS general substrate transporter like domains"/>
    <property type="match status" value="2"/>
</dbReference>
<reference evidence="8" key="1">
    <citation type="journal article" date="2022" name="Arch. Microbiol.">
        <title>Microbulbifer okhotskensis sp. nov., isolated from a deep bottom sediment of the Okhotsk Sea.</title>
        <authorList>
            <person name="Romanenko L."/>
            <person name="Kurilenko V."/>
            <person name="Otstavnykh N."/>
            <person name="Velansky P."/>
            <person name="Isaeva M."/>
            <person name="Mikhailov V."/>
        </authorList>
    </citation>
    <scope>NUCLEOTIDE SEQUENCE</scope>
    <source>
        <strain evidence="8">OS29</strain>
    </source>
</reference>
<evidence type="ECO:0000313" key="9">
    <source>
        <dbReference type="Proteomes" id="UP001139028"/>
    </source>
</evidence>
<dbReference type="InterPro" id="IPR011701">
    <property type="entry name" value="MFS"/>
</dbReference>
<feature type="transmembrane region" description="Helical" evidence="6">
    <location>
        <begin position="20"/>
        <end position="39"/>
    </location>
</feature>
<feature type="transmembrane region" description="Helical" evidence="6">
    <location>
        <begin position="271"/>
        <end position="288"/>
    </location>
</feature>
<accession>A0A9X2EUD1</accession>
<evidence type="ECO:0000256" key="4">
    <source>
        <dbReference type="ARBA" id="ARBA00022989"/>
    </source>
</evidence>
<feature type="transmembrane region" description="Helical" evidence="6">
    <location>
        <begin position="113"/>
        <end position="135"/>
    </location>
</feature>
<dbReference type="InterPro" id="IPR020846">
    <property type="entry name" value="MFS_dom"/>
</dbReference>
<name>A0A9X2EUD1_9GAMM</name>
<dbReference type="PROSITE" id="PS50850">
    <property type="entry name" value="MFS"/>
    <property type="match status" value="1"/>
</dbReference>
<keyword evidence="9" id="KW-1185">Reference proteome</keyword>
<dbReference type="Pfam" id="PF07690">
    <property type="entry name" value="MFS_1"/>
    <property type="match status" value="2"/>
</dbReference>
<keyword evidence="5 6" id="KW-0472">Membrane</keyword>
<comment type="subcellular location">
    <subcellularLocation>
        <location evidence="1">Membrane</location>
        <topology evidence="1">Multi-pass membrane protein</topology>
    </subcellularLocation>
</comment>
<dbReference type="RefSeq" id="WP_252470714.1">
    <property type="nucleotide sequence ID" value="NZ_JALBWM010000078.1"/>
</dbReference>
<dbReference type="Proteomes" id="UP001139028">
    <property type="component" value="Unassembled WGS sequence"/>
</dbReference>
<feature type="transmembrane region" description="Helical" evidence="6">
    <location>
        <begin position="468"/>
        <end position="489"/>
    </location>
</feature>
<evidence type="ECO:0000256" key="6">
    <source>
        <dbReference type="SAM" id="Phobius"/>
    </source>
</evidence>
<comment type="caution">
    <text evidence="8">The sequence shown here is derived from an EMBL/GenBank/DDBJ whole genome shotgun (WGS) entry which is preliminary data.</text>
</comment>
<dbReference type="InterPro" id="IPR036259">
    <property type="entry name" value="MFS_trans_sf"/>
</dbReference>
<evidence type="ECO:0000256" key="2">
    <source>
        <dbReference type="ARBA" id="ARBA00022448"/>
    </source>
</evidence>
<keyword evidence="2" id="KW-0813">Transport</keyword>
<proteinExistence type="predicted"/>
<dbReference type="PANTHER" id="PTHR19432:SF35">
    <property type="entry name" value="SOLUTE CARRIER FAMILY 45 MEMBER 3 ISOFORM X1"/>
    <property type="match status" value="1"/>
</dbReference>
<evidence type="ECO:0000256" key="5">
    <source>
        <dbReference type="ARBA" id="ARBA00023136"/>
    </source>
</evidence>
<protein>
    <submittedName>
        <fullName evidence="8">MFS transporter</fullName>
    </submittedName>
</protein>
<dbReference type="GO" id="GO:0022857">
    <property type="term" value="F:transmembrane transporter activity"/>
    <property type="evidence" value="ECO:0007669"/>
    <property type="project" value="InterPro"/>
</dbReference>
<evidence type="ECO:0000256" key="3">
    <source>
        <dbReference type="ARBA" id="ARBA00022692"/>
    </source>
</evidence>
<feature type="transmembrane region" description="Helical" evidence="6">
    <location>
        <begin position="360"/>
        <end position="379"/>
    </location>
</feature>
<feature type="transmembrane region" description="Helical" evidence="6">
    <location>
        <begin position="330"/>
        <end position="353"/>
    </location>
</feature>
<dbReference type="PANTHER" id="PTHR19432">
    <property type="entry name" value="SUGAR TRANSPORTER"/>
    <property type="match status" value="1"/>
</dbReference>
<feature type="domain" description="Major facilitator superfamily (MFS) profile" evidence="7">
    <location>
        <begin position="22"/>
        <end position="494"/>
    </location>
</feature>
<dbReference type="AlphaFoldDB" id="A0A9X2EUD1"/>
<sequence length="505" mass="54436">MTQTASSAVAPQAQQPRLPFWQVWNVSLGFLGVQFGFSLQNANASRILSDLGADLHSLSLFWIVAPLMGLIVQPIVGSASDRTWSRFGRRNPFILFGAIAAALGMAFMPNAGIVVAIVAPIIFGGVMLALMDAAFNVTMQPFRALVSDMVPSEQRTLGYSIQSLLINIGAIFGSMLPFILTNVIGLENTARAGEVAPSVIWAFYIGATVLLGSVLWTVMRTKEYPPEQYNAYKGLDSAQLEQERQQKAPLLQRLAGFFQLLVRMPRTMRQLALVQFFSWFALFIMWVYTTPAITQHVWGVEAKWFDPAYLETVGEIPAHIAAAKGAAGDWVGIIFAAYSLFAAIFSIVLARLAQVLGRRLVYALSLALGGLGYISFLFFQGGEPTQVNLLITEVSVPSGALGLLLPMVGVGIAWAAILALPYAILSDSLPADKTGVYMGIFNFTIAAPQIVSALVAGLILKTVFDNQAIYILVLAGGSMLLGAISVVLVRENPEPEPDLKATTTA</sequence>
<keyword evidence="3 6" id="KW-0812">Transmembrane</keyword>
<feature type="transmembrane region" description="Helical" evidence="6">
    <location>
        <begin position="91"/>
        <end position="107"/>
    </location>
</feature>
<feature type="transmembrane region" description="Helical" evidence="6">
    <location>
        <begin position="59"/>
        <end position="79"/>
    </location>
</feature>
<keyword evidence="4 6" id="KW-1133">Transmembrane helix</keyword>
<gene>
    <name evidence="8" type="ORF">MO867_15460</name>
</gene>
<feature type="transmembrane region" description="Helical" evidence="6">
    <location>
        <begin position="156"/>
        <end position="179"/>
    </location>
</feature>
<feature type="transmembrane region" description="Helical" evidence="6">
    <location>
        <begin position="399"/>
        <end position="424"/>
    </location>
</feature>
<dbReference type="SUPFAM" id="SSF103473">
    <property type="entry name" value="MFS general substrate transporter"/>
    <property type="match status" value="1"/>
</dbReference>
<evidence type="ECO:0000256" key="1">
    <source>
        <dbReference type="ARBA" id="ARBA00004141"/>
    </source>
</evidence>
<dbReference type="EMBL" id="JALBWM010000078">
    <property type="protein sequence ID" value="MCO1335733.1"/>
    <property type="molecule type" value="Genomic_DNA"/>
</dbReference>
<dbReference type="GO" id="GO:0016020">
    <property type="term" value="C:membrane"/>
    <property type="evidence" value="ECO:0007669"/>
    <property type="project" value="UniProtKB-SubCell"/>
</dbReference>
<evidence type="ECO:0000313" key="8">
    <source>
        <dbReference type="EMBL" id="MCO1335733.1"/>
    </source>
</evidence>